<keyword evidence="3 6" id="KW-1133">Transmembrane helix</keyword>
<feature type="transmembrane region" description="Helical" evidence="6">
    <location>
        <begin position="165"/>
        <end position="190"/>
    </location>
</feature>
<dbReference type="PANTHER" id="PTHR33048:SF47">
    <property type="entry name" value="INTEGRAL MEMBRANE PROTEIN-RELATED"/>
    <property type="match status" value="1"/>
</dbReference>
<feature type="transmembrane region" description="Helical" evidence="6">
    <location>
        <begin position="90"/>
        <end position="113"/>
    </location>
</feature>
<evidence type="ECO:0000256" key="6">
    <source>
        <dbReference type="SAM" id="Phobius"/>
    </source>
</evidence>
<proteinExistence type="inferred from homology"/>
<feature type="transmembrane region" description="Helical" evidence="6">
    <location>
        <begin position="17"/>
        <end position="38"/>
    </location>
</feature>
<evidence type="ECO:0000256" key="2">
    <source>
        <dbReference type="ARBA" id="ARBA00022692"/>
    </source>
</evidence>
<dbReference type="PANTHER" id="PTHR33048">
    <property type="entry name" value="PTH11-LIKE INTEGRAL MEMBRANE PROTEIN (AFU_ORTHOLOGUE AFUA_5G11245)"/>
    <property type="match status" value="1"/>
</dbReference>
<dbReference type="InterPro" id="IPR052337">
    <property type="entry name" value="SAT4-like"/>
</dbReference>
<dbReference type="STRING" id="100816.A0A175VWC1"/>
<comment type="similarity">
    <text evidence="5">Belongs to the SAT4 family.</text>
</comment>
<dbReference type="VEuPathDB" id="FungiDB:MMYC01_206627"/>
<comment type="caution">
    <text evidence="8">The sequence shown here is derived from an EMBL/GenBank/DDBJ whole genome shotgun (WGS) entry which is preliminary data.</text>
</comment>
<dbReference type="GO" id="GO:0016020">
    <property type="term" value="C:membrane"/>
    <property type="evidence" value="ECO:0007669"/>
    <property type="project" value="UniProtKB-SubCell"/>
</dbReference>
<evidence type="ECO:0000259" key="7">
    <source>
        <dbReference type="Pfam" id="PF20684"/>
    </source>
</evidence>
<organism evidence="8 9">
    <name type="scientific">Madurella mycetomatis</name>
    <dbReference type="NCBI Taxonomy" id="100816"/>
    <lineage>
        <taxon>Eukaryota</taxon>
        <taxon>Fungi</taxon>
        <taxon>Dikarya</taxon>
        <taxon>Ascomycota</taxon>
        <taxon>Pezizomycotina</taxon>
        <taxon>Sordariomycetes</taxon>
        <taxon>Sordariomycetidae</taxon>
        <taxon>Sordariales</taxon>
        <taxon>Sordariales incertae sedis</taxon>
        <taxon>Madurella</taxon>
    </lineage>
</organism>
<feature type="transmembrane region" description="Helical" evidence="6">
    <location>
        <begin position="202"/>
        <end position="224"/>
    </location>
</feature>
<evidence type="ECO:0000256" key="5">
    <source>
        <dbReference type="ARBA" id="ARBA00038359"/>
    </source>
</evidence>
<keyword evidence="9" id="KW-1185">Reference proteome</keyword>
<protein>
    <recommendedName>
        <fullName evidence="7">Rhodopsin domain-containing protein</fullName>
    </recommendedName>
</protein>
<accession>A0A175VWC1</accession>
<sequence length="341" mass="37096">MSESQEILTTTVSAQDFLAAVIVLVVVPSLLVIVRVANNYHHAKGLFLDDYFSVVAIAFLATTGALYYVMRTMLTDPTVSFTYIGRLTTAVGFMAVFAVYFAKVPILLLYIRIFGLHSVVRITSWILLIVPLVMFVGGAIYGATVCSPENRVADMVFLQGCIQPSLHIGVWNGSISAVVDIILFILPLPVIAKLQLPPHKRFGLMMVFLAGFFGIVASCVTLYFRGISLAGRGSSGAEVGQMLGQIVESSIAIMVGCVPALRSFWSNHIIHMPIYSRIQSAFTATRSKRSQTSIGSKAPPGTSSEHINSAHNYVQLNEVKITERTEVVSSVPAADVYNRGW</sequence>
<comment type="subcellular location">
    <subcellularLocation>
        <location evidence="1">Membrane</location>
        <topology evidence="1">Multi-pass membrane protein</topology>
    </subcellularLocation>
</comment>
<dbReference type="AlphaFoldDB" id="A0A175VWC1"/>
<dbReference type="InterPro" id="IPR049326">
    <property type="entry name" value="Rhodopsin_dom_fungi"/>
</dbReference>
<evidence type="ECO:0000256" key="1">
    <source>
        <dbReference type="ARBA" id="ARBA00004141"/>
    </source>
</evidence>
<dbReference type="EMBL" id="LCTW02000245">
    <property type="protein sequence ID" value="KXX75837.1"/>
    <property type="molecule type" value="Genomic_DNA"/>
</dbReference>
<dbReference type="Proteomes" id="UP000078237">
    <property type="component" value="Unassembled WGS sequence"/>
</dbReference>
<evidence type="ECO:0000313" key="8">
    <source>
        <dbReference type="EMBL" id="KXX75837.1"/>
    </source>
</evidence>
<dbReference type="Pfam" id="PF20684">
    <property type="entry name" value="Fung_rhodopsin"/>
    <property type="match status" value="1"/>
</dbReference>
<reference evidence="8 9" key="1">
    <citation type="journal article" date="2016" name="Genome Announc.">
        <title>Genome Sequence of Madurella mycetomatis mm55, Isolated from a Human Mycetoma Case in Sudan.</title>
        <authorList>
            <person name="Smit S."/>
            <person name="Derks M.F."/>
            <person name="Bervoets S."/>
            <person name="Fahal A."/>
            <person name="van Leeuwen W."/>
            <person name="van Belkum A."/>
            <person name="van de Sande W.W."/>
        </authorList>
    </citation>
    <scope>NUCLEOTIDE SEQUENCE [LARGE SCALE GENOMIC DNA]</scope>
    <source>
        <strain evidence="9">mm55</strain>
    </source>
</reference>
<name>A0A175VWC1_9PEZI</name>
<evidence type="ECO:0000256" key="3">
    <source>
        <dbReference type="ARBA" id="ARBA00022989"/>
    </source>
</evidence>
<keyword evidence="2 6" id="KW-0812">Transmembrane</keyword>
<feature type="transmembrane region" description="Helical" evidence="6">
    <location>
        <begin position="125"/>
        <end position="145"/>
    </location>
</feature>
<feature type="transmembrane region" description="Helical" evidence="6">
    <location>
        <begin position="50"/>
        <end position="70"/>
    </location>
</feature>
<feature type="domain" description="Rhodopsin" evidence="7">
    <location>
        <begin position="35"/>
        <end position="265"/>
    </location>
</feature>
<evidence type="ECO:0000313" key="9">
    <source>
        <dbReference type="Proteomes" id="UP000078237"/>
    </source>
</evidence>
<keyword evidence="4 6" id="KW-0472">Membrane</keyword>
<gene>
    <name evidence="8" type="ORF">MMYC01_206627</name>
</gene>
<dbReference type="OrthoDB" id="444631at2759"/>
<evidence type="ECO:0000256" key="4">
    <source>
        <dbReference type="ARBA" id="ARBA00023136"/>
    </source>
</evidence>